<dbReference type="Proteomes" id="UP000729402">
    <property type="component" value="Unassembled WGS sequence"/>
</dbReference>
<organism evidence="2 3">
    <name type="scientific">Zizania palustris</name>
    <name type="common">Northern wild rice</name>
    <dbReference type="NCBI Taxonomy" id="103762"/>
    <lineage>
        <taxon>Eukaryota</taxon>
        <taxon>Viridiplantae</taxon>
        <taxon>Streptophyta</taxon>
        <taxon>Embryophyta</taxon>
        <taxon>Tracheophyta</taxon>
        <taxon>Spermatophyta</taxon>
        <taxon>Magnoliopsida</taxon>
        <taxon>Liliopsida</taxon>
        <taxon>Poales</taxon>
        <taxon>Poaceae</taxon>
        <taxon>BOP clade</taxon>
        <taxon>Oryzoideae</taxon>
        <taxon>Oryzeae</taxon>
        <taxon>Zizaniinae</taxon>
        <taxon>Zizania</taxon>
    </lineage>
</organism>
<dbReference type="AlphaFoldDB" id="A0A8J5VLY4"/>
<comment type="caution">
    <text evidence="2">The sequence shown here is derived from an EMBL/GenBank/DDBJ whole genome shotgun (WGS) entry which is preliminary data.</text>
</comment>
<reference evidence="2" key="1">
    <citation type="journal article" date="2021" name="bioRxiv">
        <title>Whole Genome Assembly and Annotation of Northern Wild Rice, Zizania palustris L., Supports a Whole Genome Duplication in the Zizania Genus.</title>
        <authorList>
            <person name="Haas M."/>
            <person name="Kono T."/>
            <person name="Macchietto M."/>
            <person name="Millas R."/>
            <person name="McGilp L."/>
            <person name="Shao M."/>
            <person name="Duquette J."/>
            <person name="Hirsch C.N."/>
            <person name="Kimball J."/>
        </authorList>
    </citation>
    <scope>NUCLEOTIDE SEQUENCE</scope>
    <source>
        <tissue evidence="2">Fresh leaf tissue</tissue>
    </source>
</reference>
<reference evidence="2" key="2">
    <citation type="submission" date="2021-02" db="EMBL/GenBank/DDBJ databases">
        <authorList>
            <person name="Kimball J.A."/>
            <person name="Haas M.W."/>
            <person name="Macchietto M."/>
            <person name="Kono T."/>
            <person name="Duquette J."/>
            <person name="Shao M."/>
        </authorList>
    </citation>
    <scope>NUCLEOTIDE SEQUENCE</scope>
    <source>
        <tissue evidence="2">Fresh leaf tissue</tissue>
    </source>
</reference>
<protein>
    <submittedName>
        <fullName evidence="2">Uncharacterized protein</fullName>
    </submittedName>
</protein>
<evidence type="ECO:0000313" key="2">
    <source>
        <dbReference type="EMBL" id="KAG8052728.1"/>
    </source>
</evidence>
<feature type="region of interest" description="Disordered" evidence="1">
    <location>
        <begin position="28"/>
        <end position="113"/>
    </location>
</feature>
<evidence type="ECO:0000313" key="3">
    <source>
        <dbReference type="Proteomes" id="UP000729402"/>
    </source>
</evidence>
<accession>A0A8J5VLY4</accession>
<sequence>MPFWQPLREPCQVDGGWLRYANRAPSLGRPLRGLGRFQGGRPDGRNDGLAGVGDRSELDPGAVKAEPRAWRGGMVRGTMPRAQDGSTGRVGAMGRDMARRRWDRRGRTTQGQA</sequence>
<dbReference type="EMBL" id="JAAALK010000288">
    <property type="protein sequence ID" value="KAG8052728.1"/>
    <property type="molecule type" value="Genomic_DNA"/>
</dbReference>
<proteinExistence type="predicted"/>
<evidence type="ECO:0000256" key="1">
    <source>
        <dbReference type="SAM" id="MobiDB-lite"/>
    </source>
</evidence>
<keyword evidence="3" id="KW-1185">Reference proteome</keyword>
<gene>
    <name evidence="2" type="ORF">GUJ93_ZPchr0001g32199</name>
</gene>
<name>A0A8J5VLY4_ZIZPA</name>